<evidence type="ECO:0000313" key="4">
    <source>
        <dbReference type="Proteomes" id="UP001518989"/>
    </source>
</evidence>
<keyword evidence="4" id="KW-1185">Reference proteome</keyword>
<accession>A0ABS3KKJ3</accession>
<dbReference type="Gene3D" id="3.30.300.30">
    <property type="match status" value="1"/>
</dbReference>
<reference evidence="3 4" key="1">
    <citation type="submission" date="2020-09" db="EMBL/GenBank/DDBJ databases">
        <title>Roseomonas.</title>
        <authorList>
            <person name="Zhu W."/>
        </authorList>
    </citation>
    <scope>NUCLEOTIDE SEQUENCE [LARGE SCALE GENOMIC DNA]</scope>
    <source>
        <strain evidence="3 4">573</strain>
    </source>
</reference>
<dbReference type="PANTHER" id="PTHR43201:SF32">
    <property type="entry name" value="2-SUCCINYLBENZOATE--COA LIGASE, CHLOROPLASTIC_PEROXISOMAL"/>
    <property type="match status" value="1"/>
</dbReference>
<dbReference type="GO" id="GO:0016874">
    <property type="term" value="F:ligase activity"/>
    <property type="evidence" value="ECO:0007669"/>
    <property type="project" value="UniProtKB-KW"/>
</dbReference>
<comment type="caution">
    <text evidence="3">The sequence shown here is derived from an EMBL/GenBank/DDBJ whole genome shotgun (WGS) entry which is preliminary data.</text>
</comment>
<dbReference type="RefSeq" id="WP_207415380.1">
    <property type="nucleotide sequence ID" value="NZ_CP061179.1"/>
</dbReference>
<dbReference type="SUPFAM" id="SSF56801">
    <property type="entry name" value="Acetyl-CoA synthetase-like"/>
    <property type="match status" value="1"/>
</dbReference>
<dbReference type="Pfam" id="PF13193">
    <property type="entry name" value="AMP-binding_C"/>
    <property type="match status" value="1"/>
</dbReference>
<organism evidence="3 4">
    <name type="scientific">Roseomonas haemaphysalidis</name>
    <dbReference type="NCBI Taxonomy" id="2768162"/>
    <lineage>
        <taxon>Bacteria</taxon>
        <taxon>Pseudomonadati</taxon>
        <taxon>Pseudomonadota</taxon>
        <taxon>Alphaproteobacteria</taxon>
        <taxon>Acetobacterales</taxon>
        <taxon>Roseomonadaceae</taxon>
        <taxon>Roseomonas</taxon>
    </lineage>
</organism>
<dbReference type="CDD" id="cd04433">
    <property type="entry name" value="AFD_class_I"/>
    <property type="match status" value="1"/>
</dbReference>
<dbReference type="Proteomes" id="UP001518989">
    <property type="component" value="Unassembled WGS sequence"/>
</dbReference>
<dbReference type="PANTHER" id="PTHR43201">
    <property type="entry name" value="ACYL-COA SYNTHETASE"/>
    <property type="match status" value="1"/>
</dbReference>
<dbReference type="Pfam" id="PF00501">
    <property type="entry name" value="AMP-binding"/>
    <property type="match status" value="1"/>
</dbReference>
<evidence type="ECO:0000259" key="2">
    <source>
        <dbReference type="Pfam" id="PF13193"/>
    </source>
</evidence>
<keyword evidence="3" id="KW-0436">Ligase</keyword>
<gene>
    <name evidence="3" type="ORF">IAI61_03050</name>
</gene>
<evidence type="ECO:0000313" key="3">
    <source>
        <dbReference type="EMBL" id="MBO1077993.1"/>
    </source>
</evidence>
<sequence length="484" mass="50736">MNLASLLLSHAAARPSHAATIEGTTETDYATSAARMLAYAGRLRTLGIGAGDRVGLCLADTADHLLLHYAVAALGAVVVPVDHRWTPTEKRAVAEAFRCRLVLMEPGDTAAGALPATIFQASDWQHTTPIAPDLPADEDASLLISLSSGTTGRPTGAVVSHRQLYERFVSQWGGIGLSGADRFLLATPLYFGGGRSFAMSTLACGGTLIFCPPPARAPEVIEVAQARRATAAFVVPTQVTRMLECWTGEGPAMPEMRRLITSGAAMHPAQRLRALERLSPGLTDYYATSEGGGIAVLHAMEQRDFPETVGRPAFRVDIEIVDDAGAPLPRGTVGRLRYRGPGVSSALVDEHGGIVPADPQGWFMPGDLAKLLPSGHVQLAGRAKDVIIRGGVNVYPAEIEAVLLGCSGVAEAAAFPLPDPVLGEVVVAAVVATPGAVLEEAALRVVLQQRLAPYKQPQRLLVVPSLPRNTGGKVVRAALPALAG</sequence>
<feature type="domain" description="AMP-binding enzyme C-terminal" evidence="2">
    <location>
        <begin position="398"/>
        <end position="473"/>
    </location>
</feature>
<dbReference type="EMBL" id="JACTNG010000001">
    <property type="protein sequence ID" value="MBO1077993.1"/>
    <property type="molecule type" value="Genomic_DNA"/>
</dbReference>
<protein>
    <submittedName>
        <fullName evidence="3">Acyl--CoA ligase</fullName>
    </submittedName>
</protein>
<evidence type="ECO:0000259" key="1">
    <source>
        <dbReference type="Pfam" id="PF00501"/>
    </source>
</evidence>
<dbReference type="Gene3D" id="3.40.50.12780">
    <property type="entry name" value="N-terminal domain of ligase-like"/>
    <property type="match status" value="1"/>
</dbReference>
<dbReference type="InterPro" id="IPR025110">
    <property type="entry name" value="AMP-bd_C"/>
</dbReference>
<proteinExistence type="predicted"/>
<name>A0ABS3KKJ3_9PROT</name>
<feature type="domain" description="AMP-dependent synthetase/ligase" evidence="1">
    <location>
        <begin position="10"/>
        <end position="344"/>
    </location>
</feature>
<dbReference type="InterPro" id="IPR045851">
    <property type="entry name" value="AMP-bd_C_sf"/>
</dbReference>
<dbReference type="InterPro" id="IPR000873">
    <property type="entry name" value="AMP-dep_synth/lig_dom"/>
</dbReference>
<dbReference type="InterPro" id="IPR042099">
    <property type="entry name" value="ANL_N_sf"/>
</dbReference>